<gene>
    <name evidence="2" type="ORF">ALQ04_02910</name>
</gene>
<keyword evidence="1" id="KW-0175">Coiled coil</keyword>
<evidence type="ECO:0000313" key="3">
    <source>
        <dbReference type="Proteomes" id="UP000277236"/>
    </source>
</evidence>
<evidence type="ECO:0000256" key="1">
    <source>
        <dbReference type="SAM" id="Coils"/>
    </source>
</evidence>
<sequence>MMVNCHSRHRISGQKECILKKDLLVTCLALSLTGCGDGGEMYKKEAEGLRSDVKSLQAEITAAKGRIAQLEQENTALKETPSVLLAQVRKASDSGDEAGTQAALASLTSRYPDSAEAKIGSGVLQRMVKDREAKEQEARRLAALGMKAIPVKGSFTADDSSVSLQSAQIVSQWSFNDYGDEYEYRSAERGSKYITAKVTYSSKSKDPRLAPLVVYASNGDELKRLGVMGFEFVSWSSYATFLGNYHDDANDFAHKASIRFSMGLQVPIEAITKPLYIVASSSGCADRSSERFGNPPVSYSTYSCDQAAPGVLRASGFKEGRFGIVKRID</sequence>
<feature type="coiled-coil region" evidence="1">
    <location>
        <begin position="39"/>
        <end position="80"/>
    </location>
</feature>
<accession>A0A3M4MBJ5</accession>
<dbReference type="Proteomes" id="UP000277236">
    <property type="component" value="Unassembled WGS sequence"/>
</dbReference>
<comment type="caution">
    <text evidence="2">The sequence shown here is derived from an EMBL/GenBank/DDBJ whole genome shotgun (WGS) entry which is preliminary data.</text>
</comment>
<dbReference type="EMBL" id="RBRE01000010">
    <property type="protein sequence ID" value="RMQ50451.1"/>
    <property type="molecule type" value="Genomic_DNA"/>
</dbReference>
<dbReference type="AlphaFoldDB" id="A0A3M4MBJ5"/>
<organism evidence="2 3">
    <name type="scientific">Pseudomonas cichorii</name>
    <dbReference type="NCBI Taxonomy" id="36746"/>
    <lineage>
        <taxon>Bacteria</taxon>
        <taxon>Pseudomonadati</taxon>
        <taxon>Pseudomonadota</taxon>
        <taxon>Gammaproteobacteria</taxon>
        <taxon>Pseudomonadales</taxon>
        <taxon>Pseudomonadaceae</taxon>
        <taxon>Pseudomonas</taxon>
    </lineage>
</organism>
<proteinExistence type="predicted"/>
<evidence type="ECO:0000313" key="2">
    <source>
        <dbReference type="EMBL" id="RMQ50451.1"/>
    </source>
</evidence>
<protein>
    <submittedName>
        <fullName evidence="2">Uncharacterized protein</fullName>
    </submittedName>
</protein>
<name>A0A3M4MBJ5_PSECI</name>
<reference evidence="2 3" key="1">
    <citation type="submission" date="2018-08" db="EMBL/GenBank/DDBJ databases">
        <title>Recombination of ecologically and evolutionarily significant loci maintains genetic cohesion in the Pseudomonas syringae species complex.</title>
        <authorList>
            <person name="Dillon M."/>
            <person name="Thakur S."/>
            <person name="Almeida R.N.D."/>
            <person name="Weir B.S."/>
            <person name="Guttman D.S."/>
        </authorList>
    </citation>
    <scope>NUCLEOTIDE SEQUENCE [LARGE SCALE GENOMIC DNA]</scope>
    <source>
        <strain evidence="2 3">ICMP 3353</strain>
    </source>
</reference>